<feature type="chain" id="PRO_5042814922" description="Accessory gland protein" evidence="2">
    <location>
        <begin position="38"/>
        <end position="223"/>
    </location>
</feature>
<evidence type="ECO:0000256" key="1">
    <source>
        <dbReference type="SAM" id="MobiDB-lite"/>
    </source>
</evidence>
<reference evidence="3 4" key="1">
    <citation type="submission" date="2024-03" db="EMBL/GenBank/DDBJ databases">
        <title>The genome assembly and annotation of the cricket Gryllus longicercus Weissman &amp; Gray.</title>
        <authorList>
            <person name="Szrajer S."/>
            <person name="Gray D."/>
            <person name="Ylla G."/>
        </authorList>
    </citation>
    <scope>NUCLEOTIDE SEQUENCE [LARGE SCALE GENOMIC DNA]</scope>
    <source>
        <strain evidence="3">DAG 2021-001</strain>
        <tissue evidence="3">Whole body minus gut</tissue>
    </source>
</reference>
<name>A0AAN9VKP5_9ORTH</name>
<evidence type="ECO:0000256" key="2">
    <source>
        <dbReference type="SAM" id="SignalP"/>
    </source>
</evidence>
<dbReference type="AlphaFoldDB" id="A0AAN9VKP5"/>
<feature type="signal peptide" evidence="2">
    <location>
        <begin position="1"/>
        <end position="37"/>
    </location>
</feature>
<evidence type="ECO:0000313" key="4">
    <source>
        <dbReference type="Proteomes" id="UP001378592"/>
    </source>
</evidence>
<evidence type="ECO:0000313" key="3">
    <source>
        <dbReference type="EMBL" id="KAK7866695.1"/>
    </source>
</evidence>
<feature type="compositionally biased region" description="Low complexity" evidence="1">
    <location>
        <begin position="173"/>
        <end position="186"/>
    </location>
</feature>
<keyword evidence="4" id="KW-1185">Reference proteome</keyword>
<proteinExistence type="predicted"/>
<comment type="caution">
    <text evidence="3">The sequence shown here is derived from an EMBL/GenBank/DDBJ whole genome shotgun (WGS) entry which is preliminary data.</text>
</comment>
<dbReference type="EMBL" id="JAZDUA010000139">
    <property type="protein sequence ID" value="KAK7866695.1"/>
    <property type="molecule type" value="Genomic_DNA"/>
</dbReference>
<evidence type="ECO:0008006" key="5">
    <source>
        <dbReference type="Google" id="ProtNLM"/>
    </source>
</evidence>
<accession>A0AAN9VKP5</accession>
<feature type="region of interest" description="Disordered" evidence="1">
    <location>
        <begin position="173"/>
        <end position="195"/>
    </location>
</feature>
<organism evidence="3 4">
    <name type="scientific">Gryllus longicercus</name>
    <dbReference type="NCBI Taxonomy" id="2509291"/>
    <lineage>
        <taxon>Eukaryota</taxon>
        <taxon>Metazoa</taxon>
        <taxon>Ecdysozoa</taxon>
        <taxon>Arthropoda</taxon>
        <taxon>Hexapoda</taxon>
        <taxon>Insecta</taxon>
        <taxon>Pterygota</taxon>
        <taxon>Neoptera</taxon>
        <taxon>Polyneoptera</taxon>
        <taxon>Orthoptera</taxon>
        <taxon>Ensifera</taxon>
        <taxon>Gryllidea</taxon>
        <taxon>Grylloidea</taxon>
        <taxon>Gryllidae</taxon>
        <taxon>Gryllinae</taxon>
        <taxon>Gryllus</taxon>
    </lineage>
</organism>
<dbReference type="Proteomes" id="UP001378592">
    <property type="component" value="Unassembled WGS sequence"/>
</dbReference>
<keyword evidence="2" id="KW-0732">Signal</keyword>
<sequence>MLSLAVLVAKSASISTVRILLPFNMLLLLLLPTLCFGHPRVATPLPDTAPSTPRTVNCSLLETLCLSQGKLLHDGDCYTPLETGSCSEHEWFVMNSDASAEGYCSSRPCAPREVPFQAHCLTQADARARLCQGDAVHLGPAGRPRCGPHPGWPALLAAHVQCSSSLQRKPLSSPSLSLSLSTPSEPNGRVVHSSGHNCGANDENECVLEVRGSSAAPELEAET</sequence>
<protein>
    <recommendedName>
        <fullName evidence="5">Accessory gland protein</fullName>
    </recommendedName>
</protein>
<gene>
    <name evidence="3" type="ORF">R5R35_003236</name>
</gene>